<gene>
    <name evidence="2" type="primary">LOC109462490</name>
</gene>
<dbReference type="Proteomes" id="UP000515135">
    <property type="component" value="Unplaced"/>
</dbReference>
<evidence type="ECO:0000313" key="1">
    <source>
        <dbReference type="Proteomes" id="UP000515135"/>
    </source>
</evidence>
<dbReference type="PANTHER" id="PTHR12044:SF14">
    <property type="entry name" value="MEIOTIC DOUBLE-STRANDED BREAK FORMATION PROTEIN 1"/>
    <property type="match status" value="1"/>
</dbReference>
<protein>
    <submittedName>
        <fullName evidence="2">Meiosis inhibitor protein 1-like</fullName>
    </submittedName>
</protein>
<dbReference type="OrthoDB" id="10015792at2759"/>
<name>A0A6P4XDJ2_BRABE</name>
<dbReference type="PANTHER" id="PTHR12044">
    <property type="entry name" value="BCL2 INTERACTING MEDIATOR OF CELL DEATH"/>
    <property type="match status" value="1"/>
</dbReference>
<dbReference type="InterPro" id="IPR052133">
    <property type="entry name" value="Immune_Signaling-Apoptosis_Reg"/>
</dbReference>
<sequence>MEGRYGSLFTGSHDEHDPVWQLQTGLSSTVCLVCVLETLEDPHALVIKKCAFLTQVTNLLKTQYRESLAEMLLMDDKIAVSLLTTALQLLPSENENLSATVVDTAAQLCCLLKSEEIACFVLEHVSTQILQLASFQSSLPGLVLLGRLLNGIPPLALKISHDMTFLDYLVTGLDYPDRKIKSAILFLLAKVCATVSDVDHPDWVALVREISPGLLSILVKEEATDVLTNGMGLLLTVLDHPDNVRVLAREVAVPKSEQDGGRATLCSALRKMVMAPDANIQVAGVRAVSTILQHVLDGCLESDYANLLLNGDIAEFLFEALATTSEPLLDSIFQSLLMFADFEAFFKKGHTLYGIDSVVRGVHQSLKSAATGVQCSGFQLLAKILSNQSSNTSLLSSTAGYQQFVQLFVSGLQACNADLVVYVLPALSAFLRRDHQPSPVPYTDLQNVLTLVVSNLKAWPVMQDSLVSDTSVKTKAQSHMVANSYMSKVQNLLQEGLGVFRSACNLAVACKEDPLADESIFAAPAGSQSSDGSGRSSSTKVGSFVQFLFQQTDEVFIPLVMQNLPYITDRRVFVNIFSILNLHYQLMPDAMSVLSCKLASSCFLRLSLEVKAKFCTGDSGDNLQQAVNLFVGKLLSVLSMTTTEKEMPCSCVEEENFLAKELLPILAHINGEPQSLLKLLTEKSDLESTDRECLVHKVHKACLAILYYSYLYSDRMVDELSLHKALLVCIDQEPLSLFPLYTMKHLVFLLAISAPISDTSYLDTWSLPLTQALTTIKEPLMLYTHHPDLLEWCFRSSELAGVIGPVFLEAWLWNKRCADKTMCETAIYQTQEAENSEFLSKLLLRSSAASSCLMDLIVQGGGDMATQALDILQSIVSNTSAENPCFQTLLNYKLPNILLKLLASYKHESDHTVAVVLQLVCRVHAYEQMRATTTDNLNLKLVHQVVSTITKCAVSGRVLLASLNYLTVFLLGTSARKDTRLLAILLSNDAVLMLLQDLLTGTMFSQETVSEDQAVSLQSCAAQLLGALVQLQAQFKVTCDYTVLVETDLLVEMLTCDRTPLQLYCAVWFLASMFGVSLQSPVVRMDLGVSSHHITLIFLLLQNIMVLQEELLCCAVVNCMSGLLAYIQPRDQTLLDHLMNQPWNQLLLQTVTNMHNNDDTVAPSLVALLTLFLEHGKPGPVTQKLVDRIVTQAIPKDFSQSQEGTNSCLLYGKLISAIDKSTGMDIPSTHRALVKEFVEKFLKEPTVGHREMSVGFVEVQDVMLCTSTWISDTFQRRPGTAELSVMLQEDNRSTGKGSSEEC</sequence>
<dbReference type="RefSeq" id="XP_019614605.1">
    <property type="nucleotide sequence ID" value="XM_019759046.1"/>
</dbReference>
<dbReference type="GO" id="GO:0007127">
    <property type="term" value="P:meiosis I"/>
    <property type="evidence" value="ECO:0007669"/>
    <property type="project" value="TreeGrafter"/>
</dbReference>
<dbReference type="InterPro" id="IPR016024">
    <property type="entry name" value="ARM-type_fold"/>
</dbReference>
<dbReference type="KEGG" id="bbel:109462490"/>
<keyword evidence="1" id="KW-1185">Reference proteome</keyword>
<organism evidence="1 2">
    <name type="scientific">Branchiostoma belcheri</name>
    <name type="common">Amphioxus</name>
    <dbReference type="NCBI Taxonomy" id="7741"/>
    <lineage>
        <taxon>Eukaryota</taxon>
        <taxon>Metazoa</taxon>
        <taxon>Chordata</taxon>
        <taxon>Cephalochordata</taxon>
        <taxon>Leptocardii</taxon>
        <taxon>Amphioxiformes</taxon>
        <taxon>Branchiostomatidae</taxon>
        <taxon>Branchiostoma</taxon>
    </lineage>
</organism>
<dbReference type="GeneID" id="109462490"/>
<dbReference type="SUPFAM" id="SSF48371">
    <property type="entry name" value="ARM repeat"/>
    <property type="match status" value="1"/>
</dbReference>
<accession>A0A6P4XDJ2</accession>
<evidence type="ECO:0000313" key="2">
    <source>
        <dbReference type="RefSeq" id="XP_019614605.1"/>
    </source>
</evidence>
<proteinExistence type="predicted"/>
<reference evidence="2" key="1">
    <citation type="submission" date="2025-08" db="UniProtKB">
        <authorList>
            <consortium name="RefSeq"/>
        </authorList>
    </citation>
    <scope>IDENTIFICATION</scope>
    <source>
        <tissue evidence="2">Gonad</tissue>
    </source>
</reference>